<sequence>MVCPPAAQNARHRPVFTRRVRDVGEGFVDLRHIPRPTVKTPLCGKAVISVRVLGPSALKGMPGNLLEQPIHCFDELRHQSRQLVKQLWVRCLLHRQRHRHREKGAGQEILLVRYEGEALLFCHFYPE</sequence>
<name>A0A225UP71_9STRA</name>
<evidence type="ECO:0000313" key="2">
    <source>
        <dbReference type="Proteomes" id="UP000198211"/>
    </source>
</evidence>
<keyword evidence="2" id="KW-1185">Reference proteome</keyword>
<dbReference type="AlphaFoldDB" id="A0A225UP71"/>
<comment type="caution">
    <text evidence="1">The sequence shown here is derived from an EMBL/GenBank/DDBJ whole genome shotgun (WGS) entry which is preliminary data.</text>
</comment>
<accession>A0A225UP71</accession>
<gene>
    <name evidence="1" type="ORF">PHMEG_00035432</name>
</gene>
<evidence type="ECO:0000313" key="1">
    <source>
        <dbReference type="EMBL" id="OWY94750.1"/>
    </source>
</evidence>
<proteinExistence type="predicted"/>
<dbReference type="Proteomes" id="UP000198211">
    <property type="component" value="Unassembled WGS sequence"/>
</dbReference>
<organism evidence="1 2">
    <name type="scientific">Phytophthora megakarya</name>
    <dbReference type="NCBI Taxonomy" id="4795"/>
    <lineage>
        <taxon>Eukaryota</taxon>
        <taxon>Sar</taxon>
        <taxon>Stramenopiles</taxon>
        <taxon>Oomycota</taxon>
        <taxon>Peronosporomycetes</taxon>
        <taxon>Peronosporales</taxon>
        <taxon>Peronosporaceae</taxon>
        <taxon>Phytophthora</taxon>
    </lineage>
</organism>
<dbReference type="EMBL" id="NBNE01013891">
    <property type="protein sequence ID" value="OWY94750.1"/>
    <property type="molecule type" value="Genomic_DNA"/>
</dbReference>
<reference evidence="2" key="1">
    <citation type="submission" date="2017-03" db="EMBL/GenBank/DDBJ databases">
        <title>Phytopthora megakarya and P. palmivora, two closely related causual agents of cacao black pod achieved similar genome size and gene model numbers by different mechanisms.</title>
        <authorList>
            <person name="Ali S."/>
            <person name="Shao J."/>
            <person name="Larry D.J."/>
            <person name="Kronmiller B."/>
            <person name="Shen D."/>
            <person name="Strem M.D."/>
            <person name="Melnick R.L."/>
            <person name="Guiltinan M.J."/>
            <person name="Tyler B.M."/>
            <person name="Meinhardt L.W."/>
            <person name="Bailey B.A."/>
        </authorList>
    </citation>
    <scope>NUCLEOTIDE SEQUENCE [LARGE SCALE GENOMIC DNA]</scope>
    <source>
        <strain evidence="2">zdho120</strain>
    </source>
</reference>
<protein>
    <submittedName>
        <fullName evidence="1">Uncharacterized protein</fullName>
    </submittedName>
</protein>